<dbReference type="Gene3D" id="3.30.1360.40">
    <property type="match status" value="1"/>
</dbReference>
<evidence type="ECO:0000313" key="5">
    <source>
        <dbReference type="EMBL" id="NHN30590.1"/>
    </source>
</evidence>
<name>A0ABX0J2N5_9BACL</name>
<sequence>MPSVEKNKKVAESDVGEYVELSPLGDTVVIVTLGNGTDQHTHRKVQALSLYLNRYPFPGLVEIVPAFVTVAVYYDPIKLRDPLTGASWRSGAGGTVSPYTWICRILEGIIANLADQAAEAPRTVHIPVYYGGEWGPDLPAVAQHNGLTVDEVIELHAAPEYLVHMIGFAPGFPYLGGMSRRIAAPRRSTPRLTIAAGTVGIGGQQTGIYPISTPGGWQLIGRTPVTLFRRDNEAPSLLQAGDRVRFQPISHKQYLEWRRSEHEYSNYTCGSSYDDSG</sequence>
<dbReference type="Pfam" id="PF02682">
    <property type="entry name" value="CT_C_D"/>
    <property type="match status" value="1"/>
</dbReference>
<dbReference type="SUPFAM" id="SSF160467">
    <property type="entry name" value="PH0987 N-terminal domain-like"/>
    <property type="match status" value="1"/>
</dbReference>
<dbReference type="PANTHER" id="PTHR34698">
    <property type="entry name" value="5-OXOPROLINASE SUBUNIT B"/>
    <property type="match status" value="1"/>
</dbReference>
<keyword evidence="6" id="KW-1185">Reference proteome</keyword>
<dbReference type="GO" id="GO:0017168">
    <property type="term" value="F:5-oxoprolinase (ATP-hydrolyzing) activity"/>
    <property type="evidence" value="ECO:0007669"/>
    <property type="project" value="UniProtKB-EC"/>
</dbReference>
<dbReference type="SUPFAM" id="SSF50891">
    <property type="entry name" value="Cyclophilin-like"/>
    <property type="match status" value="1"/>
</dbReference>
<dbReference type="InterPro" id="IPR003833">
    <property type="entry name" value="CT_C_D"/>
</dbReference>
<evidence type="ECO:0000259" key="4">
    <source>
        <dbReference type="SMART" id="SM00796"/>
    </source>
</evidence>
<dbReference type="Gene3D" id="2.40.100.10">
    <property type="entry name" value="Cyclophilin-like"/>
    <property type="match status" value="1"/>
</dbReference>
<keyword evidence="3" id="KW-0067">ATP-binding</keyword>
<gene>
    <name evidence="5" type="primary">pxpB</name>
    <name evidence="5" type="ORF">G9U52_12185</name>
</gene>
<dbReference type="EC" id="3.5.2.9" evidence="5"/>
<dbReference type="PANTHER" id="PTHR34698:SF2">
    <property type="entry name" value="5-OXOPROLINASE SUBUNIT B"/>
    <property type="match status" value="1"/>
</dbReference>
<dbReference type="InterPro" id="IPR029000">
    <property type="entry name" value="Cyclophilin-like_dom_sf"/>
</dbReference>
<dbReference type="InterPro" id="IPR010016">
    <property type="entry name" value="PxpB"/>
</dbReference>
<dbReference type="SMART" id="SM00796">
    <property type="entry name" value="AHS1"/>
    <property type="match status" value="1"/>
</dbReference>
<reference evidence="5" key="1">
    <citation type="submission" date="2020-03" db="EMBL/GenBank/DDBJ databases">
        <title>Draft sequencing of Paenibacilllus sp. S3N08.</title>
        <authorList>
            <person name="Kim D.-U."/>
        </authorList>
    </citation>
    <scope>NUCLEOTIDE SEQUENCE</scope>
    <source>
        <strain evidence="5">S3N08</strain>
    </source>
</reference>
<organism evidence="5 6">
    <name type="scientific">Paenibacillus agricola</name>
    <dbReference type="NCBI Taxonomy" id="2716264"/>
    <lineage>
        <taxon>Bacteria</taxon>
        <taxon>Bacillati</taxon>
        <taxon>Bacillota</taxon>
        <taxon>Bacilli</taxon>
        <taxon>Bacillales</taxon>
        <taxon>Paenibacillaceae</taxon>
        <taxon>Paenibacillus</taxon>
    </lineage>
</organism>
<dbReference type="EMBL" id="JAAOIW010000004">
    <property type="protein sequence ID" value="NHN30590.1"/>
    <property type="molecule type" value="Genomic_DNA"/>
</dbReference>
<dbReference type="NCBIfam" id="TIGR00370">
    <property type="entry name" value="5-oxoprolinase subunit PxpB"/>
    <property type="match status" value="1"/>
</dbReference>
<accession>A0ABX0J2N5</accession>
<feature type="domain" description="Carboxyltransferase" evidence="4">
    <location>
        <begin position="19"/>
        <end position="238"/>
    </location>
</feature>
<proteinExistence type="predicted"/>
<evidence type="ECO:0000256" key="1">
    <source>
        <dbReference type="ARBA" id="ARBA00022741"/>
    </source>
</evidence>
<protein>
    <submittedName>
        <fullName evidence="5">5-oxoprolinase subunit PxpB</fullName>
        <ecNumber evidence="5">3.5.2.9</ecNumber>
    </submittedName>
</protein>
<comment type="caution">
    <text evidence="5">The sequence shown here is derived from an EMBL/GenBank/DDBJ whole genome shotgun (WGS) entry which is preliminary data.</text>
</comment>
<evidence type="ECO:0000256" key="3">
    <source>
        <dbReference type="ARBA" id="ARBA00022840"/>
    </source>
</evidence>
<evidence type="ECO:0000313" key="6">
    <source>
        <dbReference type="Proteomes" id="UP001165962"/>
    </source>
</evidence>
<evidence type="ECO:0000256" key="2">
    <source>
        <dbReference type="ARBA" id="ARBA00022801"/>
    </source>
</evidence>
<keyword evidence="2 5" id="KW-0378">Hydrolase</keyword>
<dbReference type="Proteomes" id="UP001165962">
    <property type="component" value="Unassembled WGS sequence"/>
</dbReference>
<keyword evidence="1" id="KW-0547">Nucleotide-binding</keyword>